<proteinExistence type="predicted"/>
<reference evidence="1" key="1">
    <citation type="journal article" date="2011" name="Genome Biol.">
        <title>The draft genome of the carcinogenic human liver fluke Clonorchis sinensis.</title>
        <authorList>
            <person name="Wang X."/>
            <person name="Chen W."/>
            <person name="Huang Y."/>
            <person name="Sun J."/>
            <person name="Men J."/>
            <person name="Liu H."/>
            <person name="Luo F."/>
            <person name="Guo L."/>
            <person name="Lv X."/>
            <person name="Deng C."/>
            <person name="Zhou C."/>
            <person name="Fan Y."/>
            <person name="Li X."/>
            <person name="Huang L."/>
            <person name="Hu Y."/>
            <person name="Liang C."/>
            <person name="Hu X."/>
            <person name="Xu J."/>
            <person name="Yu X."/>
        </authorList>
    </citation>
    <scope>NUCLEOTIDE SEQUENCE [LARGE SCALE GENOMIC DNA]</scope>
    <source>
        <strain evidence="1">Henan</strain>
    </source>
</reference>
<dbReference type="EMBL" id="DF144981">
    <property type="protein sequence ID" value="GAA57714.1"/>
    <property type="molecule type" value="Genomic_DNA"/>
</dbReference>
<dbReference type="AlphaFoldDB" id="G7YXN4"/>
<protein>
    <submittedName>
        <fullName evidence="1">Uncharacterized protein</fullName>
    </submittedName>
</protein>
<evidence type="ECO:0000313" key="2">
    <source>
        <dbReference type="Proteomes" id="UP000008909"/>
    </source>
</evidence>
<organism evidence="1 2">
    <name type="scientific">Clonorchis sinensis</name>
    <name type="common">Chinese liver fluke</name>
    <dbReference type="NCBI Taxonomy" id="79923"/>
    <lineage>
        <taxon>Eukaryota</taxon>
        <taxon>Metazoa</taxon>
        <taxon>Spiralia</taxon>
        <taxon>Lophotrochozoa</taxon>
        <taxon>Platyhelminthes</taxon>
        <taxon>Trematoda</taxon>
        <taxon>Digenea</taxon>
        <taxon>Opisthorchiida</taxon>
        <taxon>Opisthorchiata</taxon>
        <taxon>Opisthorchiidae</taxon>
        <taxon>Clonorchis</taxon>
    </lineage>
</organism>
<accession>G7YXN4</accession>
<sequence>MSTTIPRQPNQMDVGQCRLKFAEENNFDRVGRCLTCKRTDAYIEKLEETGYPEKLFIKELGKPFTLEGGIPHSAEVIVFPKQSNGNRQPQEKVQCRATNDQFHKCSTAQEKHQGQSVNPCSFVGIRPFVCKCSAICFSRTARHTSQRVAVPTTSCSENGQGKQLTSVTVAHLVDIDISIECHQIVSNLFDETHSKKQSQSTLKGQEPCATVLIPLRTIGGTRKTVFQTVDDKPKSSSSTARPNLVINIRLQGHERFTRSLCTSIGRKLPVFDKSSHLGTNLVFTRDRRISGRL</sequence>
<keyword evidence="2" id="KW-1185">Reference proteome</keyword>
<evidence type="ECO:0000313" key="1">
    <source>
        <dbReference type="EMBL" id="GAA57714.1"/>
    </source>
</evidence>
<dbReference type="Proteomes" id="UP000008909">
    <property type="component" value="Unassembled WGS sequence"/>
</dbReference>
<gene>
    <name evidence="1" type="ORF">CLF_113115</name>
</gene>
<name>G7YXN4_CLOSI</name>
<reference key="2">
    <citation type="submission" date="2011-10" db="EMBL/GenBank/DDBJ databases">
        <title>The genome and transcriptome sequence of Clonorchis sinensis provide insights into the carcinogenic liver fluke.</title>
        <authorList>
            <person name="Wang X."/>
            <person name="Huang Y."/>
            <person name="Chen W."/>
            <person name="Liu H."/>
            <person name="Guo L."/>
            <person name="Chen Y."/>
            <person name="Luo F."/>
            <person name="Zhou W."/>
            <person name="Sun J."/>
            <person name="Mao Q."/>
            <person name="Liang P."/>
            <person name="Zhou C."/>
            <person name="Tian Y."/>
            <person name="Men J."/>
            <person name="Lv X."/>
            <person name="Huang L."/>
            <person name="Zhou J."/>
            <person name="Hu Y."/>
            <person name="Li R."/>
            <person name="Zhang F."/>
            <person name="Lei H."/>
            <person name="Li X."/>
            <person name="Hu X."/>
            <person name="Liang C."/>
            <person name="Xu J."/>
            <person name="Wu Z."/>
            <person name="Yu X."/>
        </authorList>
    </citation>
    <scope>NUCLEOTIDE SEQUENCE</scope>
    <source>
        <strain>Henan</strain>
    </source>
</reference>